<evidence type="ECO:0000313" key="4">
    <source>
        <dbReference type="EMBL" id="QJC22583.1"/>
    </source>
</evidence>
<evidence type="ECO:0000259" key="3">
    <source>
        <dbReference type="PROSITE" id="PS50977"/>
    </source>
</evidence>
<proteinExistence type="predicted"/>
<dbReference type="InterPro" id="IPR009057">
    <property type="entry name" value="Homeodomain-like_sf"/>
</dbReference>
<evidence type="ECO:0000256" key="2">
    <source>
        <dbReference type="PROSITE-ProRule" id="PRU00335"/>
    </source>
</evidence>
<dbReference type="SUPFAM" id="SSF46689">
    <property type="entry name" value="Homeodomain-like"/>
    <property type="match status" value="1"/>
</dbReference>
<feature type="DNA-binding region" description="H-T-H motif" evidence="2">
    <location>
        <begin position="43"/>
        <end position="62"/>
    </location>
</feature>
<dbReference type="AlphaFoldDB" id="A0A6H2END0"/>
<dbReference type="Proteomes" id="UP000502298">
    <property type="component" value="Chromosome"/>
</dbReference>
<evidence type="ECO:0000256" key="1">
    <source>
        <dbReference type="ARBA" id="ARBA00023125"/>
    </source>
</evidence>
<keyword evidence="5" id="KW-1185">Reference proteome</keyword>
<gene>
    <name evidence="4" type="ORF">HC352_08780</name>
</gene>
<keyword evidence="1 2" id="KW-0238">DNA-binding</keyword>
<accession>A0A6H2END0</accession>
<dbReference type="InterPro" id="IPR001647">
    <property type="entry name" value="HTH_TetR"/>
</dbReference>
<name>A0A6H2END0_9ACTO</name>
<dbReference type="GO" id="GO:0003677">
    <property type="term" value="F:DNA binding"/>
    <property type="evidence" value="ECO:0007669"/>
    <property type="project" value="UniProtKB-UniRule"/>
</dbReference>
<sequence>MKEGFAVPRISAPTVKEHHDIVFEKLINSAEEILRSTEKVSFTAGAVAKRSGIARNSIYRYVPSVDHLRLLVLERYLPLWKERATAAMDSAQTPSDKLIALVDVSLELGAETGHQWLINVLKTAKISPEAFESMENLPPSVVNFHRELAMTIGHLWQEIDPASAQMSARITRSLMDCGLRALDDGLALSDVRTSVLGAVQSLIKA</sequence>
<feature type="domain" description="HTH tetR-type" evidence="3">
    <location>
        <begin position="20"/>
        <end position="80"/>
    </location>
</feature>
<evidence type="ECO:0000313" key="5">
    <source>
        <dbReference type="Proteomes" id="UP000502298"/>
    </source>
</evidence>
<organism evidence="4 5">
    <name type="scientific">Arcanobacterium buesumense</name>
    <dbReference type="NCBI Taxonomy" id="2722751"/>
    <lineage>
        <taxon>Bacteria</taxon>
        <taxon>Bacillati</taxon>
        <taxon>Actinomycetota</taxon>
        <taxon>Actinomycetes</taxon>
        <taxon>Actinomycetales</taxon>
        <taxon>Actinomycetaceae</taxon>
        <taxon>Arcanobacterium</taxon>
    </lineage>
</organism>
<dbReference type="Gene3D" id="1.10.357.10">
    <property type="entry name" value="Tetracycline Repressor, domain 2"/>
    <property type="match status" value="1"/>
</dbReference>
<dbReference type="KEGG" id="arca:HC352_08780"/>
<reference evidence="4 5" key="1">
    <citation type="submission" date="2020-03" db="EMBL/GenBank/DDBJ databases">
        <title>Complete genome of Arcanobacterium buesumensis sp. nov. strain 2701.</title>
        <authorList>
            <person name="Borowiak M."/>
            <person name="Alssahen M."/>
            <person name="Laemmler C."/>
            <person name="Malorny B."/>
            <person name="Hassan A."/>
            <person name="Prenger-Berninghoff E."/>
            <person name="Ploetz M."/>
            <person name="Abdulmawjood A."/>
        </authorList>
    </citation>
    <scope>NUCLEOTIDE SEQUENCE [LARGE SCALE GENOMIC DNA]</scope>
    <source>
        <strain evidence="4 5">2701</strain>
    </source>
</reference>
<protein>
    <submittedName>
        <fullName evidence="4">TetR/AcrR family transcriptional regulator</fullName>
    </submittedName>
</protein>
<dbReference type="PROSITE" id="PS50977">
    <property type="entry name" value="HTH_TETR_2"/>
    <property type="match status" value="1"/>
</dbReference>
<dbReference type="EMBL" id="CP050804">
    <property type="protein sequence ID" value="QJC22583.1"/>
    <property type="molecule type" value="Genomic_DNA"/>
</dbReference>